<name>A0A926ES08_9FIRM</name>
<evidence type="ECO:0000259" key="1">
    <source>
        <dbReference type="Pfam" id="PF03869"/>
    </source>
</evidence>
<protein>
    <submittedName>
        <fullName evidence="2">Arc family DNA-binding protein</fullName>
    </submittedName>
</protein>
<dbReference type="Gene3D" id="1.10.1220.10">
    <property type="entry name" value="Met repressor-like"/>
    <property type="match status" value="1"/>
</dbReference>
<sequence length="57" mass="6841">MKIKDFSLRIEEELLEKLHYIADFEGRSVNKELLCLVRRHVAEFEKEHGEIPTKDQE</sequence>
<comment type="caution">
    <text evidence="2">The sequence shown here is derived from an EMBL/GenBank/DDBJ whole genome shotgun (WGS) entry which is preliminary data.</text>
</comment>
<dbReference type="GO" id="GO:0006355">
    <property type="term" value="P:regulation of DNA-templated transcription"/>
    <property type="evidence" value="ECO:0007669"/>
    <property type="project" value="InterPro"/>
</dbReference>
<keyword evidence="3" id="KW-1185">Reference proteome</keyword>
<evidence type="ECO:0000313" key="2">
    <source>
        <dbReference type="EMBL" id="MBC8585439.1"/>
    </source>
</evidence>
<accession>A0A926ES08</accession>
<dbReference type="AlphaFoldDB" id="A0A926ES08"/>
<proteinExistence type="predicted"/>
<dbReference type="SUPFAM" id="SSF47598">
    <property type="entry name" value="Ribbon-helix-helix"/>
    <property type="match status" value="1"/>
</dbReference>
<keyword evidence="2" id="KW-0238">DNA-binding</keyword>
<gene>
    <name evidence="2" type="ORF">H8705_07570</name>
</gene>
<dbReference type="EMBL" id="JACRTD010000004">
    <property type="protein sequence ID" value="MBC8585439.1"/>
    <property type="molecule type" value="Genomic_DNA"/>
</dbReference>
<organism evidence="2 3">
    <name type="scientific">Youxingia wuxianensis</name>
    <dbReference type="NCBI Taxonomy" id="2763678"/>
    <lineage>
        <taxon>Bacteria</taxon>
        <taxon>Bacillati</taxon>
        <taxon>Bacillota</taxon>
        <taxon>Clostridia</taxon>
        <taxon>Eubacteriales</taxon>
        <taxon>Oscillospiraceae</taxon>
        <taxon>Youxingia</taxon>
    </lineage>
</organism>
<feature type="domain" description="Arc-like DNA binding" evidence="1">
    <location>
        <begin position="5"/>
        <end position="38"/>
    </location>
</feature>
<dbReference type="Proteomes" id="UP000623678">
    <property type="component" value="Unassembled WGS sequence"/>
</dbReference>
<evidence type="ECO:0000313" key="3">
    <source>
        <dbReference type="Proteomes" id="UP000623678"/>
    </source>
</evidence>
<dbReference type="Pfam" id="PF03869">
    <property type="entry name" value="Arc"/>
    <property type="match status" value="1"/>
</dbReference>
<dbReference type="GO" id="GO:0003677">
    <property type="term" value="F:DNA binding"/>
    <property type="evidence" value="ECO:0007669"/>
    <property type="project" value="UniProtKB-KW"/>
</dbReference>
<reference evidence="2" key="1">
    <citation type="submission" date="2020-08" db="EMBL/GenBank/DDBJ databases">
        <title>Genome public.</title>
        <authorList>
            <person name="Liu C."/>
            <person name="Sun Q."/>
        </authorList>
    </citation>
    <scope>NUCLEOTIDE SEQUENCE</scope>
    <source>
        <strain evidence="2">NSJ-64</strain>
    </source>
</reference>
<dbReference type="RefSeq" id="WP_262395218.1">
    <property type="nucleotide sequence ID" value="NZ_JACRTD010000004.1"/>
</dbReference>
<dbReference type="InterPro" id="IPR005569">
    <property type="entry name" value="Arc_DNA-bd_dom"/>
</dbReference>
<dbReference type="InterPro" id="IPR010985">
    <property type="entry name" value="Ribbon_hlx_hlx"/>
</dbReference>
<dbReference type="InterPro" id="IPR013321">
    <property type="entry name" value="Arc_rbn_hlx_hlx"/>
</dbReference>